<evidence type="ECO:0000256" key="1">
    <source>
        <dbReference type="SAM" id="MobiDB-lite"/>
    </source>
</evidence>
<sequence>MTSRAFWTEYFEDAYRDAGKKRREVLDRGLLLIAHLIREELPTATAITVERNVARLMAVHDTEGVIWGVDDGAYRGKLTGPKIGAVRDTLRDMLAFTRNMHPLLAADWKPVPDQPSSFLVDLPDDPDKEQGAAPARRPQSHGTPGEDAGNCAQCGRPLIWDGSGKRVNDEWGEYLCYGPRPAGVRSNVHVLTAPETAKA</sequence>
<evidence type="ECO:0000313" key="2">
    <source>
        <dbReference type="EMBL" id="MEU3787861.1"/>
    </source>
</evidence>
<protein>
    <submittedName>
        <fullName evidence="2">Uncharacterized protein</fullName>
    </submittedName>
</protein>
<dbReference type="EMBL" id="JBEZVE010000056">
    <property type="protein sequence ID" value="MEU3787861.1"/>
    <property type="molecule type" value="Genomic_DNA"/>
</dbReference>
<name>A0ABV2ZZ51_9ACTN</name>
<dbReference type="RefSeq" id="WP_334580172.1">
    <property type="nucleotide sequence ID" value="NZ_JBEZVE010000056.1"/>
</dbReference>
<keyword evidence="3" id="KW-1185">Reference proteome</keyword>
<organism evidence="2 3">
    <name type="scientific">Streptomyces sp. 900129855</name>
    <dbReference type="NCBI Taxonomy" id="3155129"/>
    <lineage>
        <taxon>Bacteria</taxon>
        <taxon>Bacillati</taxon>
        <taxon>Actinomycetota</taxon>
        <taxon>Actinomycetes</taxon>
        <taxon>Kitasatosporales</taxon>
        <taxon>Streptomycetaceae</taxon>
        <taxon>Streptomyces</taxon>
    </lineage>
</organism>
<gene>
    <name evidence="2" type="ORF">AB0E89_46420</name>
</gene>
<comment type="caution">
    <text evidence="2">The sequence shown here is derived from an EMBL/GenBank/DDBJ whole genome shotgun (WGS) entry which is preliminary data.</text>
</comment>
<accession>A0ABV2ZZ51</accession>
<proteinExistence type="predicted"/>
<evidence type="ECO:0000313" key="3">
    <source>
        <dbReference type="Proteomes" id="UP001550739"/>
    </source>
</evidence>
<reference evidence="2 3" key="1">
    <citation type="submission" date="2024-06" db="EMBL/GenBank/DDBJ databases">
        <title>The Natural Products Discovery Center: Release of the First 8490 Sequenced Strains for Exploring Actinobacteria Biosynthetic Diversity.</title>
        <authorList>
            <person name="Kalkreuter E."/>
            <person name="Kautsar S.A."/>
            <person name="Yang D."/>
            <person name="Bader C.D."/>
            <person name="Teijaro C.N."/>
            <person name="Fluegel L."/>
            <person name="Davis C.M."/>
            <person name="Simpson J.R."/>
            <person name="Lauterbach L."/>
            <person name="Steele A.D."/>
            <person name="Gui C."/>
            <person name="Meng S."/>
            <person name="Li G."/>
            <person name="Viehrig K."/>
            <person name="Ye F."/>
            <person name="Su P."/>
            <person name="Kiefer A.F."/>
            <person name="Nichols A."/>
            <person name="Cepeda A.J."/>
            <person name="Yan W."/>
            <person name="Fan B."/>
            <person name="Jiang Y."/>
            <person name="Adhikari A."/>
            <person name="Zheng C.-J."/>
            <person name="Schuster L."/>
            <person name="Cowan T.M."/>
            <person name="Smanski M.J."/>
            <person name="Chevrette M.G."/>
            <person name="De Carvalho L.P.S."/>
            <person name="Shen B."/>
        </authorList>
    </citation>
    <scope>NUCLEOTIDE SEQUENCE [LARGE SCALE GENOMIC DNA]</scope>
    <source>
        <strain evidence="2 3">NPDC033843</strain>
    </source>
</reference>
<feature type="region of interest" description="Disordered" evidence="1">
    <location>
        <begin position="115"/>
        <end position="151"/>
    </location>
</feature>
<dbReference type="Proteomes" id="UP001550739">
    <property type="component" value="Unassembled WGS sequence"/>
</dbReference>